<comment type="caution">
    <text evidence="1">The sequence shown here is derived from an EMBL/GenBank/DDBJ whole genome shotgun (WGS) entry which is preliminary data.</text>
</comment>
<name>A0AAN8FEJ6_TRICO</name>
<dbReference type="AlphaFoldDB" id="A0AAN8FEJ6"/>
<gene>
    <name evidence="1" type="ORF">GCK32_020282</name>
</gene>
<proteinExistence type="predicted"/>
<dbReference type="Proteomes" id="UP001331761">
    <property type="component" value="Unassembled WGS sequence"/>
</dbReference>
<dbReference type="EMBL" id="WIXE01012894">
    <property type="protein sequence ID" value="KAK5975560.1"/>
    <property type="molecule type" value="Genomic_DNA"/>
</dbReference>
<feature type="non-terminal residue" evidence="1">
    <location>
        <position position="112"/>
    </location>
</feature>
<organism evidence="1 2">
    <name type="scientific">Trichostrongylus colubriformis</name>
    <name type="common">Black scour worm</name>
    <dbReference type="NCBI Taxonomy" id="6319"/>
    <lineage>
        <taxon>Eukaryota</taxon>
        <taxon>Metazoa</taxon>
        <taxon>Ecdysozoa</taxon>
        <taxon>Nematoda</taxon>
        <taxon>Chromadorea</taxon>
        <taxon>Rhabditida</taxon>
        <taxon>Rhabditina</taxon>
        <taxon>Rhabditomorpha</taxon>
        <taxon>Strongyloidea</taxon>
        <taxon>Trichostrongylidae</taxon>
        <taxon>Trichostrongylus</taxon>
    </lineage>
</organism>
<keyword evidence="2" id="KW-1185">Reference proteome</keyword>
<sequence>MVVLCFVVPAHAYGRNQNPTTLPTPHPERKTSTHVVEGPVDADDRLDEIAMLIFGHNISMIQHLYSVTHTEKSYYGKPEFGKWTQDQFHWEPPRARYLRRQKYIKKYKFYDN</sequence>
<protein>
    <submittedName>
        <fullName evidence="1">Uncharacterized protein</fullName>
    </submittedName>
</protein>
<evidence type="ECO:0000313" key="2">
    <source>
        <dbReference type="Proteomes" id="UP001331761"/>
    </source>
</evidence>
<accession>A0AAN8FEJ6</accession>
<evidence type="ECO:0000313" key="1">
    <source>
        <dbReference type="EMBL" id="KAK5975560.1"/>
    </source>
</evidence>
<reference evidence="1 2" key="1">
    <citation type="submission" date="2019-10" db="EMBL/GenBank/DDBJ databases">
        <title>Assembly and Annotation for the nematode Trichostrongylus colubriformis.</title>
        <authorList>
            <person name="Martin J."/>
        </authorList>
    </citation>
    <scope>NUCLEOTIDE SEQUENCE [LARGE SCALE GENOMIC DNA]</scope>
    <source>
        <strain evidence="1">G859</strain>
        <tissue evidence="1">Whole worm</tissue>
    </source>
</reference>